<dbReference type="EMBL" id="JAAIUV010000011">
    <property type="protein sequence ID" value="NEX78905.1"/>
    <property type="molecule type" value="Genomic_DNA"/>
</dbReference>
<feature type="domain" description="AMP-dependent synthetase/ligase" evidence="3">
    <location>
        <begin position="49"/>
        <end position="439"/>
    </location>
</feature>
<dbReference type="Proteomes" id="UP000481621">
    <property type="component" value="Unassembled WGS sequence"/>
</dbReference>
<keyword evidence="2" id="KW-0436">Ligase</keyword>
<dbReference type="InterPro" id="IPR045851">
    <property type="entry name" value="AMP-bd_C_sf"/>
</dbReference>
<comment type="caution">
    <text evidence="5">The sequence shown here is derived from an EMBL/GenBank/DDBJ whole genome shotgun (WGS) entry which is preliminary data.</text>
</comment>
<dbReference type="Pfam" id="PF00501">
    <property type="entry name" value="AMP-binding"/>
    <property type="match status" value="1"/>
</dbReference>
<gene>
    <name evidence="5" type="ORF">G4Z05_08400</name>
</gene>
<accession>A0A6B3TPJ8</accession>
<dbReference type="InterPro" id="IPR025110">
    <property type="entry name" value="AMP-bd_C"/>
</dbReference>
<evidence type="ECO:0000313" key="5">
    <source>
        <dbReference type="EMBL" id="NEX78905.1"/>
    </source>
</evidence>
<dbReference type="FunFam" id="3.40.50.12780:FF:000003">
    <property type="entry name" value="Long-chain-fatty-acid--CoA ligase FadD"/>
    <property type="match status" value="1"/>
</dbReference>
<keyword evidence="6" id="KW-1185">Reference proteome</keyword>
<organism evidence="5 6">
    <name type="scientific">Neobacillus thermocopriae</name>
    <dbReference type="NCBI Taxonomy" id="1215031"/>
    <lineage>
        <taxon>Bacteria</taxon>
        <taxon>Bacillati</taxon>
        <taxon>Bacillota</taxon>
        <taxon>Bacilli</taxon>
        <taxon>Bacillales</taxon>
        <taxon>Bacillaceae</taxon>
        <taxon>Neobacillus</taxon>
    </lineage>
</organism>
<feature type="domain" description="AMP-binding enzyme C-terminal" evidence="4">
    <location>
        <begin position="490"/>
        <end position="565"/>
    </location>
</feature>
<dbReference type="PROSITE" id="PS00455">
    <property type="entry name" value="AMP_BINDING"/>
    <property type="match status" value="1"/>
</dbReference>
<dbReference type="GO" id="GO:0006631">
    <property type="term" value="P:fatty acid metabolic process"/>
    <property type="evidence" value="ECO:0007669"/>
    <property type="project" value="TreeGrafter"/>
</dbReference>
<evidence type="ECO:0000256" key="1">
    <source>
        <dbReference type="ARBA" id="ARBA00006432"/>
    </source>
</evidence>
<dbReference type="InterPro" id="IPR000873">
    <property type="entry name" value="AMP-dep_synth/lig_dom"/>
</dbReference>
<dbReference type="PANTHER" id="PTHR43201:SF5">
    <property type="entry name" value="MEDIUM-CHAIN ACYL-COA LIGASE ACSF2, MITOCHONDRIAL"/>
    <property type="match status" value="1"/>
</dbReference>
<dbReference type="AlphaFoldDB" id="A0A6B3TPJ8"/>
<evidence type="ECO:0000259" key="3">
    <source>
        <dbReference type="Pfam" id="PF00501"/>
    </source>
</evidence>
<dbReference type="Gene3D" id="3.30.300.30">
    <property type="match status" value="1"/>
</dbReference>
<dbReference type="PANTHER" id="PTHR43201">
    <property type="entry name" value="ACYL-COA SYNTHETASE"/>
    <property type="match status" value="1"/>
</dbReference>
<name>A0A6B3TPJ8_9BACI</name>
<evidence type="ECO:0000259" key="4">
    <source>
        <dbReference type="Pfam" id="PF13193"/>
    </source>
</evidence>
<dbReference type="SUPFAM" id="SSF56801">
    <property type="entry name" value="Acetyl-CoA synthetase-like"/>
    <property type="match status" value="1"/>
</dbReference>
<dbReference type="Gene3D" id="2.30.38.10">
    <property type="entry name" value="Luciferase, Domain 3"/>
    <property type="match status" value="1"/>
</dbReference>
<dbReference type="Gene3D" id="3.40.50.980">
    <property type="match status" value="2"/>
</dbReference>
<protein>
    <submittedName>
        <fullName evidence="5">AMP-binding protein</fullName>
    </submittedName>
</protein>
<sequence length="584" mass="66061">MLFLIIYSKNIEYSLKCVNIFLKTFYIFLSFIGGRWMSSLLNLTVGKLLEQKANLHPDQEAVVYSDRNLRWSYREFDQICRRAAKGFMKLGIEKGEHLAAWSSNTPEWLITQFATGKMGAVLVTVNTNYRTAELEYLLKQSDTTTILLMDTWKDSSYIDMLYEIVPELKNSEPGRLKSKRLPYLRNVVVLGEKRYPGTFSWEDIMQLGELVSDKELDQRMNSLEVDDVINMQYTSGTTGFPKGVMLTHSNIVNNAFNIAGCMKLTNKDRLCIPVPFFHCFGCVLGTLACVSVGATIVPVQDFSPKRVLQTVQDEKCTGLHGVPTMFIAELNDPDFEKYDLSSLRTGIMAGSNCPIEVMKAVIEKMGITEITIAYGQTESSPVITQTRTNDPIELRVETVGKPLPNVEVKIVEPGTDKEVPRGVQGELCTRGYHVMKGYYKNDAATREAIDQNGWLHTGDLAVMDEAGYCKITGRLKDMIIRGGENIYPREIEEFLYQHPKILDVQVVGVPDAVYGEEVMAWIILKDGETATAEEIKSFCTGKISKHKIPRYIEFTDSYPMTASGKIQKYRLREKAKEMLNIKFI</sequence>
<reference evidence="5" key="1">
    <citation type="submission" date="2020-02" db="EMBL/GenBank/DDBJ databases">
        <title>Bacillus sedimentmangrovi sp. nov., isolated from sediment of the mangrove ecosystem.</title>
        <authorList>
            <person name="Liu G."/>
        </authorList>
    </citation>
    <scope>NUCLEOTIDE SEQUENCE [LARGE SCALE GENOMIC DNA]</scope>
    <source>
        <strain evidence="5">SgZ-7</strain>
    </source>
</reference>
<dbReference type="FunFam" id="3.30.300.30:FF:000008">
    <property type="entry name" value="2,3-dihydroxybenzoate-AMP ligase"/>
    <property type="match status" value="1"/>
</dbReference>
<dbReference type="CDD" id="cd05917">
    <property type="entry name" value="FACL_like_2"/>
    <property type="match status" value="1"/>
</dbReference>
<dbReference type="GO" id="GO:0031956">
    <property type="term" value="F:medium-chain fatty acid-CoA ligase activity"/>
    <property type="evidence" value="ECO:0007669"/>
    <property type="project" value="TreeGrafter"/>
</dbReference>
<dbReference type="NCBIfam" id="NF009233">
    <property type="entry name" value="PRK12583.1"/>
    <property type="match status" value="1"/>
</dbReference>
<comment type="similarity">
    <text evidence="1">Belongs to the ATP-dependent AMP-binding enzyme family.</text>
</comment>
<dbReference type="InterPro" id="IPR020845">
    <property type="entry name" value="AMP-binding_CS"/>
</dbReference>
<dbReference type="Pfam" id="PF13193">
    <property type="entry name" value="AMP-binding_C"/>
    <property type="match status" value="1"/>
</dbReference>
<evidence type="ECO:0000256" key="2">
    <source>
        <dbReference type="ARBA" id="ARBA00022598"/>
    </source>
</evidence>
<dbReference type="RefSeq" id="WP_163251435.1">
    <property type="nucleotide sequence ID" value="NZ_JAAIUV010000011.1"/>
</dbReference>
<proteinExistence type="inferred from homology"/>
<evidence type="ECO:0000313" key="6">
    <source>
        <dbReference type="Proteomes" id="UP000481621"/>
    </source>
</evidence>